<feature type="compositionally biased region" description="Basic residues" evidence="7">
    <location>
        <begin position="1163"/>
        <end position="1172"/>
    </location>
</feature>
<feature type="transmembrane region" description="Helical" evidence="8">
    <location>
        <begin position="343"/>
        <end position="361"/>
    </location>
</feature>
<dbReference type="PANTHER" id="PTHR24221">
    <property type="entry name" value="ATP-BINDING CASSETTE SUB-FAMILY B"/>
    <property type="match status" value="1"/>
</dbReference>
<evidence type="ECO:0000256" key="5">
    <source>
        <dbReference type="ARBA" id="ARBA00022989"/>
    </source>
</evidence>
<protein>
    <recommendedName>
        <fullName evidence="13">Heavy metal tolerance protein</fullName>
    </recommendedName>
</protein>
<feature type="transmembrane region" description="Helical" evidence="8">
    <location>
        <begin position="59"/>
        <end position="77"/>
    </location>
</feature>
<name>A0ABR3GDJ8_9PEZI</name>
<keyword evidence="12" id="KW-1185">Reference proteome</keyword>
<evidence type="ECO:0000256" key="8">
    <source>
        <dbReference type="SAM" id="Phobius"/>
    </source>
</evidence>
<feature type="region of interest" description="Disordered" evidence="7">
    <location>
        <begin position="871"/>
        <end position="947"/>
    </location>
</feature>
<evidence type="ECO:0000256" key="6">
    <source>
        <dbReference type="ARBA" id="ARBA00023136"/>
    </source>
</evidence>
<feature type="domain" description="ABC transporter" evidence="9">
    <location>
        <begin position="547"/>
        <end position="781"/>
    </location>
</feature>
<evidence type="ECO:0000256" key="1">
    <source>
        <dbReference type="ARBA" id="ARBA00004141"/>
    </source>
</evidence>
<evidence type="ECO:0000313" key="11">
    <source>
        <dbReference type="EMBL" id="KAL0633792.1"/>
    </source>
</evidence>
<keyword evidence="5 8" id="KW-1133">Transmembrane helix</keyword>
<feature type="transmembrane region" description="Helical" evidence="8">
    <location>
        <begin position="89"/>
        <end position="108"/>
    </location>
</feature>
<dbReference type="Pfam" id="PF00664">
    <property type="entry name" value="ABC_membrane"/>
    <property type="match status" value="1"/>
</dbReference>
<feature type="transmembrane region" description="Helical" evidence="8">
    <location>
        <begin position="453"/>
        <end position="478"/>
    </location>
</feature>
<dbReference type="SUPFAM" id="SSF90123">
    <property type="entry name" value="ABC transporter transmembrane region"/>
    <property type="match status" value="1"/>
</dbReference>
<dbReference type="InterPro" id="IPR027417">
    <property type="entry name" value="P-loop_NTPase"/>
</dbReference>
<evidence type="ECO:0008006" key="13">
    <source>
        <dbReference type="Google" id="ProtNLM"/>
    </source>
</evidence>
<keyword evidence="3" id="KW-0547">Nucleotide-binding</keyword>
<dbReference type="PROSITE" id="PS00211">
    <property type="entry name" value="ABC_TRANSPORTER_1"/>
    <property type="match status" value="1"/>
</dbReference>
<accession>A0ABR3GDJ8</accession>
<feature type="compositionally biased region" description="Basic residues" evidence="7">
    <location>
        <begin position="1085"/>
        <end position="1097"/>
    </location>
</feature>
<comment type="caution">
    <text evidence="11">The sequence shown here is derived from an EMBL/GenBank/DDBJ whole genome shotgun (WGS) entry which is preliminary data.</text>
</comment>
<evidence type="ECO:0000256" key="3">
    <source>
        <dbReference type="ARBA" id="ARBA00022741"/>
    </source>
</evidence>
<dbReference type="PROSITE" id="PS50893">
    <property type="entry name" value="ABC_TRANSPORTER_2"/>
    <property type="match status" value="1"/>
</dbReference>
<evidence type="ECO:0000259" key="9">
    <source>
        <dbReference type="PROSITE" id="PS50893"/>
    </source>
</evidence>
<sequence>MQGITVCTLENLKPSKKIIRKRLLLWLQISVIVTYVAEAVLLLARSLVETGWCSPEDHVVYVLSAILVWGVIELSLLDSANIVWYPYYSCWFVSLVTEICLLAVPGYFGPPEGTFQRTKFGVGAVRIALLVLLPSAFWGFQRVDNRKETSNDEESAGLLGNGTNGTTNGGAYGAINPDDADENAETREARARMLKKIEESGNWWVYAKSFAIFWPYVWPSKDRWLKFSMLLVGVCLLLERGLNVLVPHQLGVMTNAIKPNGAIPWAQVSLFILYRWLDSGSGVSALQRYLWLPIDQYSYRSVTTAAYNHVMSLSHDFHTNKKTGELYTSVNQGRSVNGFIESILFAVLPMLADLCVAFVYFLVKFNAYMALIVAVVSVVYLWVTTKLGSMRNQMRRDFNAVGYLKEASIMWETMSSWTTVSYFNRVPYEQGRYSGAIRNYQQAERSWNIGLSVLNVAQSLIFTFGLLGASFLAAYMVTTKEIEVGGFVTLWSYWAQLSSPLSFFANFYRKIQQQMLDAERLLELFQTEPTVVDRPGAKSLRLTNGEIEFDDVMFSYDVRKPAINGVSFKAPGGSTVALVGETGGGKTTCLKLLFRFFDVQSGAIKIDGQDIRDITVWSLRENMGVVPQDPELFNDTIMNNIKYANFDATDEQVYEACRAASIHEKITSFPDGYLSKVGERGVKLSGGELQRVAIARAILKDPKIILLDEATSMVDMETERQIQSAFKKLSVGRTMFVVAHRLSTIMNADLIIVIKDGGILEKGNHDQLIEQKGKYYQLWSKQMKTDGPKPGIDPKELTMVNDLSPKSREEELKRALQKTGARFHGSELNLDDKKLDGSFPLASQSAPAMFSKSHRKTEAGPSVATQANAHPILKPANGHPNVSFALGEPNSLSKSQESQFRTQSYSRTISPTQSILKSIDTTRQSDKQPSLSLRPVTPKLSSSLKPDAREFVPSEPVAKEYISVPQQIQIGFTPTNSSVARAQDGQKVATTVPASENVDRTLGKEVDPRKEYRKQNKENLDKVQEKIEKALKISEEKVKELEIKRVGETIDETQRPHSTHEVRSEAIQDEQPSSPTDTPPEAELRKKRRRSRRRSNKSKTPEEQDGGVIVTEFLEAFPIAAVPAESSSRPPMANLSPRPMDDARLLNIDGEGSNITASAIDKKPKRRFRSKSGGKPQSPRVEPENQEPVPFRVLTPSTEAYPRQLKGKRASSFIEGDYRSAPREDTRPTARASAQSLTPGQPEAPTSTTPLLPKGSLHEQGRRKTWGKSYGSRANGTGNWRSRADNDGLGEGIPRKTSADANGT</sequence>
<dbReference type="EMBL" id="JBBBZM010000114">
    <property type="protein sequence ID" value="KAL0633792.1"/>
    <property type="molecule type" value="Genomic_DNA"/>
</dbReference>
<keyword evidence="4" id="KW-0067">ATP-binding</keyword>
<feature type="compositionally biased region" description="Polar residues" evidence="7">
    <location>
        <begin position="1232"/>
        <end position="1250"/>
    </location>
</feature>
<evidence type="ECO:0000256" key="2">
    <source>
        <dbReference type="ARBA" id="ARBA00022692"/>
    </source>
</evidence>
<dbReference type="Gene3D" id="1.20.1560.10">
    <property type="entry name" value="ABC transporter type 1, transmembrane domain"/>
    <property type="match status" value="1"/>
</dbReference>
<feature type="region of interest" description="Disordered" evidence="7">
    <location>
        <begin position="1122"/>
        <end position="1304"/>
    </location>
</feature>
<feature type="domain" description="ABC transmembrane type-1" evidence="10">
    <location>
        <begin position="230"/>
        <end position="513"/>
    </location>
</feature>
<evidence type="ECO:0000259" key="10">
    <source>
        <dbReference type="PROSITE" id="PS50929"/>
    </source>
</evidence>
<dbReference type="SUPFAM" id="SSF52540">
    <property type="entry name" value="P-loop containing nucleoside triphosphate hydrolases"/>
    <property type="match status" value="1"/>
</dbReference>
<feature type="transmembrane region" description="Helical" evidence="8">
    <location>
        <begin position="120"/>
        <end position="140"/>
    </location>
</feature>
<evidence type="ECO:0000313" key="12">
    <source>
        <dbReference type="Proteomes" id="UP001447188"/>
    </source>
</evidence>
<evidence type="ECO:0000256" key="4">
    <source>
        <dbReference type="ARBA" id="ARBA00022840"/>
    </source>
</evidence>
<dbReference type="InterPro" id="IPR039421">
    <property type="entry name" value="Type_1_exporter"/>
</dbReference>
<dbReference type="InterPro" id="IPR003593">
    <property type="entry name" value="AAA+_ATPase"/>
</dbReference>
<dbReference type="PROSITE" id="PS50929">
    <property type="entry name" value="ABC_TM1F"/>
    <property type="match status" value="1"/>
</dbReference>
<evidence type="ECO:0000256" key="7">
    <source>
        <dbReference type="SAM" id="MobiDB-lite"/>
    </source>
</evidence>
<feature type="transmembrane region" description="Helical" evidence="8">
    <location>
        <begin position="367"/>
        <end position="385"/>
    </location>
</feature>
<feature type="region of interest" description="Disordered" evidence="7">
    <location>
        <begin position="987"/>
        <end position="1019"/>
    </location>
</feature>
<dbReference type="Gene3D" id="3.40.50.300">
    <property type="entry name" value="P-loop containing nucleotide triphosphate hydrolases"/>
    <property type="match status" value="1"/>
</dbReference>
<comment type="subcellular location">
    <subcellularLocation>
        <location evidence="1">Membrane</location>
        <topology evidence="1">Multi-pass membrane protein</topology>
    </subcellularLocation>
</comment>
<reference evidence="11 12" key="1">
    <citation type="submission" date="2024-02" db="EMBL/GenBank/DDBJ databases">
        <title>Discinaceae phylogenomics.</title>
        <authorList>
            <person name="Dirks A.C."/>
            <person name="James T.Y."/>
        </authorList>
    </citation>
    <scope>NUCLEOTIDE SEQUENCE [LARGE SCALE GENOMIC DNA]</scope>
    <source>
        <strain evidence="11 12">ACD0624</strain>
    </source>
</reference>
<feature type="region of interest" description="Disordered" evidence="7">
    <location>
        <begin position="148"/>
        <end position="167"/>
    </location>
</feature>
<feature type="compositionally biased region" description="Polar residues" evidence="7">
    <location>
        <begin position="890"/>
        <end position="931"/>
    </location>
</feature>
<dbReference type="Proteomes" id="UP001447188">
    <property type="component" value="Unassembled WGS sequence"/>
</dbReference>
<dbReference type="InterPro" id="IPR003439">
    <property type="entry name" value="ABC_transporter-like_ATP-bd"/>
</dbReference>
<dbReference type="PANTHER" id="PTHR24221:SF651">
    <property type="entry name" value="HEAVY METAL TOLERANCE PROTEIN"/>
    <property type="match status" value="1"/>
</dbReference>
<dbReference type="InterPro" id="IPR036640">
    <property type="entry name" value="ABC1_TM_sf"/>
</dbReference>
<keyword evidence="2 8" id="KW-0812">Transmembrane</keyword>
<feature type="compositionally biased region" description="Basic and acidic residues" evidence="7">
    <location>
        <begin position="1216"/>
        <end position="1228"/>
    </location>
</feature>
<dbReference type="InterPro" id="IPR011527">
    <property type="entry name" value="ABC1_TM_dom"/>
</dbReference>
<dbReference type="CDD" id="cd18583">
    <property type="entry name" value="ABC_6TM_HMT1"/>
    <property type="match status" value="1"/>
</dbReference>
<organism evidence="11 12">
    <name type="scientific">Discina gigas</name>
    <dbReference type="NCBI Taxonomy" id="1032678"/>
    <lineage>
        <taxon>Eukaryota</taxon>
        <taxon>Fungi</taxon>
        <taxon>Dikarya</taxon>
        <taxon>Ascomycota</taxon>
        <taxon>Pezizomycotina</taxon>
        <taxon>Pezizomycetes</taxon>
        <taxon>Pezizales</taxon>
        <taxon>Discinaceae</taxon>
        <taxon>Discina</taxon>
    </lineage>
</organism>
<feature type="compositionally biased region" description="Basic and acidic residues" evidence="7">
    <location>
        <begin position="997"/>
        <end position="1019"/>
    </location>
</feature>
<feature type="compositionally biased region" description="Basic and acidic residues" evidence="7">
    <location>
        <begin position="1049"/>
        <end position="1066"/>
    </location>
</feature>
<feature type="region of interest" description="Disordered" evidence="7">
    <location>
        <begin position="1049"/>
        <end position="1109"/>
    </location>
</feature>
<dbReference type="SMART" id="SM00382">
    <property type="entry name" value="AAA"/>
    <property type="match status" value="1"/>
</dbReference>
<keyword evidence="6 8" id="KW-0472">Membrane</keyword>
<gene>
    <name evidence="11" type="ORF">Q9L58_007331</name>
</gene>
<dbReference type="InterPro" id="IPR017871">
    <property type="entry name" value="ABC_transporter-like_CS"/>
</dbReference>
<proteinExistence type="predicted"/>
<dbReference type="Pfam" id="PF00005">
    <property type="entry name" value="ABC_tran"/>
    <property type="match status" value="1"/>
</dbReference>
<feature type="transmembrane region" description="Helical" evidence="8">
    <location>
        <begin position="23"/>
        <end position="47"/>
    </location>
</feature>